<dbReference type="PANTHER" id="PTHR13793">
    <property type="entry name" value="PHD FINGER PROTEINS"/>
    <property type="match status" value="1"/>
</dbReference>
<feature type="region of interest" description="Disordered" evidence="5">
    <location>
        <begin position="504"/>
        <end position="556"/>
    </location>
</feature>
<dbReference type="InterPro" id="IPR050701">
    <property type="entry name" value="Histone_Mod_Regulator"/>
</dbReference>
<feature type="domain" description="PHD-type" evidence="6">
    <location>
        <begin position="1046"/>
        <end position="1095"/>
    </location>
</feature>
<name>A0A7I8KF83_SPIIN</name>
<feature type="domain" description="PHD-type" evidence="7">
    <location>
        <begin position="338"/>
        <end position="459"/>
    </location>
</feature>
<dbReference type="InterPro" id="IPR013083">
    <property type="entry name" value="Znf_RING/FYVE/PHD"/>
</dbReference>
<reference evidence="8" key="1">
    <citation type="submission" date="2020-02" db="EMBL/GenBank/DDBJ databases">
        <authorList>
            <person name="Scholz U."/>
            <person name="Mascher M."/>
            <person name="Fiebig A."/>
        </authorList>
    </citation>
    <scope>NUCLEOTIDE SEQUENCE</scope>
</reference>
<feature type="domain" description="PHD-type" evidence="6">
    <location>
        <begin position="276"/>
        <end position="327"/>
    </location>
</feature>
<dbReference type="InterPro" id="IPR034732">
    <property type="entry name" value="EPHD"/>
</dbReference>
<evidence type="ECO:0000256" key="3">
    <source>
        <dbReference type="ARBA" id="ARBA00022833"/>
    </source>
</evidence>
<dbReference type="InterPro" id="IPR019786">
    <property type="entry name" value="Zinc_finger_PHD-type_CS"/>
</dbReference>
<organism evidence="8 9">
    <name type="scientific">Spirodela intermedia</name>
    <name type="common">Intermediate duckweed</name>
    <dbReference type="NCBI Taxonomy" id="51605"/>
    <lineage>
        <taxon>Eukaryota</taxon>
        <taxon>Viridiplantae</taxon>
        <taxon>Streptophyta</taxon>
        <taxon>Embryophyta</taxon>
        <taxon>Tracheophyta</taxon>
        <taxon>Spermatophyta</taxon>
        <taxon>Magnoliopsida</taxon>
        <taxon>Liliopsida</taxon>
        <taxon>Araceae</taxon>
        <taxon>Lemnoideae</taxon>
        <taxon>Spirodela</taxon>
    </lineage>
</organism>
<accession>A0A7I8KF83</accession>
<dbReference type="SUPFAM" id="SSF57903">
    <property type="entry name" value="FYVE/PHD zinc finger"/>
    <property type="match status" value="2"/>
</dbReference>
<dbReference type="PROSITE" id="PS01359">
    <property type="entry name" value="ZF_PHD_1"/>
    <property type="match status" value="2"/>
</dbReference>
<dbReference type="GO" id="GO:0006357">
    <property type="term" value="P:regulation of transcription by RNA polymerase II"/>
    <property type="evidence" value="ECO:0007669"/>
    <property type="project" value="TreeGrafter"/>
</dbReference>
<feature type="compositionally biased region" description="Polar residues" evidence="5">
    <location>
        <begin position="545"/>
        <end position="556"/>
    </location>
</feature>
<dbReference type="InterPro" id="IPR001965">
    <property type="entry name" value="Znf_PHD"/>
</dbReference>
<dbReference type="InterPro" id="IPR019787">
    <property type="entry name" value="Znf_PHD-finger"/>
</dbReference>
<dbReference type="Pfam" id="PF00628">
    <property type="entry name" value="PHD"/>
    <property type="match status" value="1"/>
</dbReference>
<dbReference type="PROSITE" id="PS50016">
    <property type="entry name" value="ZF_PHD_2"/>
    <property type="match status" value="2"/>
</dbReference>
<sequence>MSSGRCYRRKMMGRGAEGGCGTEEKPCPVSRASSNAAASTATRVGGVNVYVQARKALCEHSPFDEPEELARVSTLPVGLATSLFKSSDGRRKHKKLHSDSVKKVPSAQQAPEVWSLWTETEEYFRPITLADVDKLAVNWQFGGSSPHSCFTMPISRSLPKQELQRAIIAPAPVCAANGTETAAVVREKLDADYQEEPQRVQETMVNMVKIESTAGGVSAEKDGDLGVDTSINWILGSKHRTLLGSEGRPNKKRKLIGGDSGLRRLLLLPNAQAEDLRICDYCCLGDNSDGLNRLLQCNSCKVSVHMKCYGVLDAPQGTWLCSWCRQSEATNNENKDGDGPCLLCPKRGGALKMVGTNIDQSGRTLKFAHLFCSLWMPEVSIGNIETMEPIMNTEGVHETRKRLICSICKVKQGACIRCSHGACRTSFHPVCARDAKLRMEIWGKGCDDVELLVFCARHSSLHDGFAVQNSENLSGTDLDCSLASNLLSVPSMNKVQKIRITCKDRDKSSGRENSSFQSVTDNEVASEQDSTIRVKSNSSNSSLSEMTLTNEQSCDMDNGSSDINDLVMILKKLSDRGKIRVADVALEMGIPFDSLDSVLAGQTSSISSELKLKVVRWFQDYVHLGGPLRHLNSANGGRLSSSATEERDCGPETAKVGDSGALGSVLVKSLPSRRRTKSDVRVLNDNKVVCPTGDTFINESCNVKMFNAATSIDKEDAGDAAYCAPPFHETDYSSKVREILKKLNVFIINIVICKLNFSVILRFAHGEYIYLLIFVLQMEEGASWCSEVNSSEIFCCRSAKIHKCVISSILLSKKCHLFVLAMQAHRSNQNARFLQLLLVLLPQSRDEVTSFMETDLSMKNCSNQQSTHSVCASHSPLNDANFDPLARARGVDIIGFSPEDEVEGEILYLQNKLLNTVVVIKQRCEKLMHRVLRRLPEELDSLKKRRWDLVAVNQYLRHLKEAKKRGRKEKRHKEYQAALAAAAAAAIETSSRVSSHRKETNDVLLSSQEVDAGAGRIGTPASQVKEIHLKLATPKVALEKQSDINEELCDICGRAETMLSRIFICGGCKVAVHLDCYRRPRSPISSWSCEVCEESCVAECGLCGGTAGAFRKTANGQWVHNLCAEWVLETTFRRGQENHVEGMEVALRDKELLSCGICHQKIGVCIKCSHGDCHVAFHPFCAKRVGLLVSVRNINGKVHHKAYCEKHGTEQRLKADIQQYSTEELRSIKQIRVELEKVRLLCERIIRREKLKRDLVLCSHDILAARRDYVAFSLLVDSSSFVPGVSSESATTSINNRSYSDTLQRSDDVTVDSSVSVKRKARLPVKQDLDGKTDGSHTSQLASARKGADRMASSGRPVPKRPAPVSSHSSVAREKRLKPRKHMEIFQKEVVMTSDQASIQNKRLPKGFVYVPVDSLPNSHGVETLEPRRPDG</sequence>
<evidence type="ECO:0000259" key="6">
    <source>
        <dbReference type="PROSITE" id="PS50016"/>
    </source>
</evidence>
<feature type="domain" description="PHD-type" evidence="7">
    <location>
        <begin position="1086"/>
        <end position="1208"/>
    </location>
</feature>
<evidence type="ECO:0000313" key="8">
    <source>
        <dbReference type="EMBL" id="CAA7395728.1"/>
    </source>
</evidence>
<dbReference type="InterPro" id="IPR011011">
    <property type="entry name" value="Znf_FYVE_PHD"/>
</dbReference>
<feature type="region of interest" description="Disordered" evidence="5">
    <location>
        <begin position="1322"/>
        <end position="1382"/>
    </location>
</feature>
<keyword evidence="9" id="KW-1185">Reference proteome</keyword>
<dbReference type="Pfam" id="PF13831">
    <property type="entry name" value="PHD_2"/>
    <property type="match status" value="1"/>
</dbReference>
<dbReference type="EMBL" id="LR746268">
    <property type="protein sequence ID" value="CAA7395728.1"/>
    <property type="molecule type" value="Genomic_DNA"/>
</dbReference>
<feature type="compositionally biased region" description="Basic residues" evidence="5">
    <location>
        <begin position="1"/>
        <end position="12"/>
    </location>
</feature>
<keyword evidence="2 4" id="KW-0863">Zinc-finger</keyword>
<dbReference type="CDD" id="cd15571">
    <property type="entry name" value="ePHD"/>
    <property type="match status" value="1"/>
</dbReference>
<evidence type="ECO:0000256" key="1">
    <source>
        <dbReference type="ARBA" id="ARBA00022723"/>
    </source>
</evidence>
<evidence type="ECO:0000256" key="4">
    <source>
        <dbReference type="PROSITE-ProRule" id="PRU00146"/>
    </source>
</evidence>
<evidence type="ECO:0000256" key="2">
    <source>
        <dbReference type="ARBA" id="ARBA00022771"/>
    </source>
</evidence>
<dbReference type="OrthoDB" id="20839at2759"/>
<evidence type="ECO:0000259" key="7">
    <source>
        <dbReference type="PROSITE" id="PS51805"/>
    </source>
</evidence>
<feature type="compositionally biased region" description="Basic and acidic residues" evidence="5">
    <location>
        <begin position="1325"/>
        <end position="1335"/>
    </location>
</feature>
<gene>
    <name evidence="8" type="ORF">SI8410_05006391</name>
</gene>
<dbReference type="SMART" id="SM00249">
    <property type="entry name" value="PHD"/>
    <property type="match status" value="4"/>
</dbReference>
<feature type="region of interest" description="Disordered" evidence="5">
    <location>
        <begin position="1"/>
        <end position="26"/>
    </location>
</feature>
<dbReference type="Gene3D" id="3.30.40.10">
    <property type="entry name" value="Zinc/RING finger domain, C3HC4 (zinc finger)"/>
    <property type="match status" value="4"/>
</dbReference>
<dbReference type="CDD" id="cd15489">
    <property type="entry name" value="PHD_SF"/>
    <property type="match status" value="1"/>
</dbReference>
<dbReference type="Proteomes" id="UP000663760">
    <property type="component" value="Chromosome 5"/>
</dbReference>
<dbReference type="Pfam" id="PF13832">
    <property type="entry name" value="zf-HC5HC2H_2"/>
    <property type="match status" value="2"/>
</dbReference>
<protein>
    <submittedName>
        <fullName evidence="8">Uncharacterized protein</fullName>
    </submittedName>
</protein>
<dbReference type="GO" id="GO:0008270">
    <property type="term" value="F:zinc ion binding"/>
    <property type="evidence" value="ECO:0007669"/>
    <property type="project" value="UniProtKB-KW"/>
</dbReference>
<dbReference type="PROSITE" id="PS51805">
    <property type="entry name" value="EPHD"/>
    <property type="match status" value="2"/>
</dbReference>
<keyword evidence="1" id="KW-0479">Metal-binding</keyword>
<keyword evidence="3" id="KW-0862">Zinc</keyword>
<proteinExistence type="predicted"/>
<feature type="compositionally biased region" description="Polar residues" evidence="5">
    <location>
        <begin position="511"/>
        <end position="535"/>
    </location>
</feature>
<dbReference type="PANTHER" id="PTHR13793:SF107">
    <property type="entry name" value="BROMODOMAIN-CONTAINING PROTEIN HOMOLOG"/>
    <property type="match status" value="1"/>
</dbReference>
<evidence type="ECO:0000256" key="5">
    <source>
        <dbReference type="SAM" id="MobiDB-lite"/>
    </source>
</evidence>
<evidence type="ECO:0000313" key="9">
    <source>
        <dbReference type="Proteomes" id="UP000663760"/>
    </source>
</evidence>